<dbReference type="Proteomes" id="UP000054843">
    <property type="component" value="Unassembled WGS sequence"/>
</dbReference>
<organism evidence="1 2">
    <name type="scientific">Trichinella papuae</name>
    <dbReference type="NCBI Taxonomy" id="268474"/>
    <lineage>
        <taxon>Eukaryota</taxon>
        <taxon>Metazoa</taxon>
        <taxon>Ecdysozoa</taxon>
        <taxon>Nematoda</taxon>
        <taxon>Enoplea</taxon>
        <taxon>Dorylaimia</taxon>
        <taxon>Trichinellida</taxon>
        <taxon>Trichinellidae</taxon>
        <taxon>Trichinella</taxon>
    </lineage>
</organism>
<reference evidence="1 2" key="1">
    <citation type="submission" date="2015-01" db="EMBL/GenBank/DDBJ databases">
        <title>Evolution of Trichinella species and genotypes.</title>
        <authorList>
            <person name="Korhonen P.K."/>
            <person name="Edoardo P."/>
            <person name="Giuseppe L.R."/>
            <person name="Gasser R.B."/>
        </authorList>
    </citation>
    <scope>NUCLEOTIDE SEQUENCE [LARGE SCALE GENOMIC DNA]</scope>
    <source>
        <strain evidence="1">ISS1980</strain>
    </source>
</reference>
<sequence length="107" mass="12143">MQFVRTGTVDQRFYRTIEPLSIEPFISDMNVNMGTFLHGAQHAQSALNIRVIHNCLKTAWDIPERLLICMFSSPEVYGLSGASLLRSIVIESCCFVFFISSRIRSDP</sequence>
<proteinExistence type="predicted"/>
<dbReference type="EMBL" id="JYDO01000078">
    <property type="protein sequence ID" value="KRZ72499.1"/>
    <property type="molecule type" value="Genomic_DNA"/>
</dbReference>
<keyword evidence="2" id="KW-1185">Reference proteome</keyword>
<accession>A0A0V1MLP8</accession>
<protein>
    <submittedName>
        <fullName evidence="1">Uncharacterized protein</fullName>
    </submittedName>
</protein>
<comment type="caution">
    <text evidence="1">The sequence shown here is derived from an EMBL/GenBank/DDBJ whole genome shotgun (WGS) entry which is preliminary data.</text>
</comment>
<name>A0A0V1MLP8_9BILA</name>
<dbReference type="AlphaFoldDB" id="A0A0V1MLP8"/>
<evidence type="ECO:0000313" key="2">
    <source>
        <dbReference type="Proteomes" id="UP000054843"/>
    </source>
</evidence>
<gene>
    <name evidence="1" type="ORF">T10_6184</name>
</gene>
<evidence type="ECO:0000313" key="1">
    <source>
        <dbReference type="EMBL" id="KRZ72499.1"/>
    </source>
</evidence>